<evidence type="ECO:0000256" key="1">
    <source>
        <dbReference type="ARBA" id="ARBA00004604"/>
    </source>
</evidence>
<proteinExistence type="inferred from homology"/>
<evidence type="ECO:0000313" key="6">
    <source>
        <dbReference type="EMBL" id="KAG8466792.1"/>
    </source>
</evidence>
<evidence type="ECO:0000256" key="2">
    <source>
        <dbReference type="ARBA" id="ARBA00006369"/>
    </source>
</evidence>
<sequence>MPKSSRRAAQSAGVRAAAAAAAAAMSAAEPVDEDALVILVQRGITPRQRHLVRDVGALLPRARVGDKLPHRAGAEALLDACFLAEGGMRALFLPARFEDEMWLWLVRLPHGPSVRFQVINIHTVAECNFAHALRRVRPPCLLSFDAAFDGAPHLRLIRELLRATFGQPAGAGGTAPAERGFETAISFHYVDERVWLRAYDVVLGEGGRGCAELCERGPRLVLTPQRVLTSALDGAPLWIGDAS</sequence>
<comment type="similarity">
    <text evidence="2">Belongs to the BRX1 family.</text>
</comment>
<accession>A0A8J6C9R5</accession>
<dbReference type="GO" id="GO:0005730">
    <property type="term" value="C:nucleolus"/>
    <property type="evidence" value="ECO:0007669"/>
    <property type="project" value="UniProtKB-SubCell"/>
</dbReference>
<evidence type="ECO:0000256" key="3">
    <source>
        <dbReference type="ARBA" id="ARBA00022517"/>
    </source>
</evidence>
<feature type="domain" description="Brix" evidence="5">
    <location>
        <begin position="34"/>
        <end position="233"/>
    </location>
</feature>
<dbReference type="OMA" id="RFQVINI"/>
<evidence type="ECO:0000259" key="5">
    <source>
        <dbReference type="PROSITE" id="PS50833"/>
    </source>
</evidence>
<dbReference type="Pfam" id="PF04427">
    <property type="entry name" value="Brix"/>
    <property type="match status" value="1"/>
</dbReference>
<comment type="caution">
    <text evidence="6">The sequence shown here is derived from an EMBL/GenBank/DDBJ whole genome shotgun (WGS) entry which is preliminary data.</text>
</comment>
<dbReference type="GO" id="GO:0000027">
    <property type="term" value="P:ribosomal large subunit assembly"/>
    <property type="evidence" value="ECO:0007669"/>
    <property type="project" value="TreeGrafter"/>
</dbReference>
<dbReference type="Proteomes" id="UP000751190">
    <property type="component" value="Unassembled WGS sequence"/>
</dbReference>
<dbReference type="OrthoDB" id="1638493at2759"/>
<dbReference type="InterPro" id="IPR007109">
    <property type="entry name" value="Brix"/>
</dbReference>
<dbReference type="GO" id="GO:0006364">
    <property type="term" value="P:rRNA processing"/>
    <property type="evidence" value="ECO:0007669"/>
    <property type="project" value="InterPro"/>
</dbReference>
<evidence type="ECO:0000313" key="7">
    <source>
        <dbReference type="Proteomes" id="UP000751190"/>
    </source>
</evidence>
<dbReference type="InterPro" id="IPR026532">
    <property type="entry name" value="BRX1"/>
</dbReference>
<dbReference type="AlphaFoldDB" id="A0A8J6C9R5"/>
<dbReference type="PANTHER" id="PTHR13634">
    <property type="entry name" value="RIBOSOME BIOGENESIS PROTEIN BRIX"/>
    <property type="match status" value="1"/>
</dbReference>
<evidence type="ECO:0000256" key="4">
    <source>
        <dbReference type="ARBA" id="ARBA00023242"/>
    </source>
</evidence>
<keyword evidence="3" id="KW-0690">Ribosome biogenesis</keyword>
<organism evidence="6 7">
    <name type="scientific">Diacronema lutheri</name>
    <name type="common">Unicellular marine alga</name>
    <name type="synonym">Monochrysis lutheri</name>
    <dbReference type="NCBI Taxonomy" id="2081491"/>
    <lineage>
        <taxon>Eukaryota</taxon>
        <taxon>Haptista</taxon>
        <taxon>Haptophyta</taxon>
        <taxon>Pavlovophyceae</taxon>
        <taxon>Pavlovales</taxon>
        <taxon>Pavlovaceae</taxon>
        <taxon>Diacronema</taxon>
    </lineage>
</organism>
<keyword evidence="7" id="KW-1185">Reference proteome</keyword>
<dbReference type="PROSITE" id="PS50833">
    <property type="entry name" value="BRIX"/>
    <property type="match status" value="1"/>
</dbReference>
<name>A0A8J6C9R5_DIALT</name>
<dbReference type="PANTHER" id="PTHR13634:SF0">
    <property type="entry name" value="RIBOSOME BIOGENESIS PROTEIN BRX1 HOMOLOG"/>
    <property type="match status" value="1"/>
</dbReference>
<comment type="subcellular location">
    <subcellularLocation>
        <location evidence="1">Nucleus</location>
        <location evidence="1">Nucleolus</location>
    </subcellularLocation>
</comment>
<dbReference type="EMBL" id="JAGTXO010000007">
    <property type="protein sequence ID" value="KAG8466792.1"/>
    <property type="molecule type" value="Genomic_DNA"/>
</dbReference>
<protein>
    <recommendedName>
        <fullName evidence="5">Brix domain-containing protein</fullName>
    </recommendedName>
</protein>
<gene>
    <name evidence="6" type="ORF">KFE25_008171</name>
</gene>
<dbReference type="SMART" id="SM00879">
    <property type="entry name" value="Brix"/>
    <property type="match status" value="1"/>
</dbReference>
<dbReference type="GO" id="GO:0019843">
    <property type="term" value="F:rRNA binding"/>
    <property type="evidence" value="ECO:0007669"/>
    <property type="project" value="InterPro"/>
</dbReference>
<keyword evidence="4" id="KW-0539">Nucleus</keyword>
<reference evidence="6" key="1">
    <citation type="submission" date="2021-05" db="EMBL/GenBank/DDBJ databases">
        <title>The genome of the haptophyte Pavlova lutheri (Diacronema luteri, Pavlovales) - a model for lipid biosynthesis in eukaryotic algae.</title>
        <authorList>
            <person name="Hulatt C.J."/>
            <person name="Posewitz M.C."/>
        </authorList>
    </citation>
    <scope>NUCLEOTIDE SEQUENCE</scope>
    <source>
        <strain evidence="6">NIVA-4/92</strain>
    </source>
</reference>